<dbReference type="SUPFAM" id="SSF50182">
    <property type="entry name" value="Sm-like ribonucleoproteins"/>
    <property type="match status" value="1"/>
</dbReference>
<evidence type="ECO:0000313" key="9">
    <source>
        <dbReference type="Proteomes" id="UP000562984"/>
    </source>
</evidence>
<name>A0A849A7D7_9ACTN</name>
<reference evidence="8 9" key="1">
    <citation type="submission" date="2020-05" db="EMBL/GenBank/DDBJ databases">
        <title>Nakamurella sp. DB0629 isolated from air conditioner.</title>
        <authorList>
            <person name="Kim D.H."/>
            <person name="Kim D.-U."/>
        </authorList>
    </citation>
    <scope>NUCLEOTIDE SEQUENCE [LARGE SCALE GENOMIC DNA]</scope>
    <source>
        <strain evidence="8 9">DB0629</strain>
    </source>
</reference>
<keyword evidence="9" id="KW-1185">Reference proteome</keyword>
<evidence type="ECO:0000256" key="2">
    <source>
        <dbReference type="ARBA" id="ARBA00022692"/>
    </source>
</evidence>
<feature type="region of interest" description="Disordered" evidence="5">
    <location>
        <begin position="341"/>
        <end position="360"/>
    </location>
</feature>
<dbReference type="EMBL" id="JABEND010000008">
    <property type="protein sequence ID" value="NNG36884.1"/>
    <property type="molecule type" value="Genomic_DNA"/>
</dbReference>
<keyword evidence="2 6" id="KW-0812">Transmembrane</keyword>
<evidence type="ECO:0000256" key="3">
    <source>
        <dbReference type="ARBA" id="ARBA00022989"/>
    </source>
</evidence>
<keyword evidence="4 6" id="KW-0472">Membrane</keyword>
<protein>
    <submittedName>
        <fullName evidence="8">Mechanosensitive ion channel family protein</fullName>
    </submittedName>
</protein>
<dbReference type="AlphaFoldDB" id="A0A849A7D7"/>
<sequence length="366" mass="39468">MTLQQFFTLLLCAVLAGAGAWLLAAAVRRVALRRGPEILVDGDRLCRRALVGAVAAITTLSLMVGWNSAGGWQRIGVIVVIAAVTYLVVRSLKALEIFIFARVRIDGPDNKRRRRVRTQVTLLRRIVAAAVVLIALCAVLITFPALRTFGTSVLASAGLAGVVAGLAAQTTLGNVFAGLQLAFSDAVRIDDVVVVEGEWGWIEEMTLTYVVVRTWDERRLVLPTSYFVTTPFRNWTRNHSTVIGSVQLYLDYCAPMPLIRERAEQIVTSSPHWDGGTFAVQVVDSTEKAMVVRILASAPDGPRCFDLRCEVREGVLRFLQHQHPQALPTVRVAGQQLAGTGTTAGVGSGGEGVSPVSPADQVMAAV</sequence>
<proteinExistence type="predicted"/>
<evidence type="ECO:0000256" key="6">
    <source>
        <dbReference type="SAM" id="Phobius"/>
    </source>
</evidence>
<dbReference type="GO" id="GO:0016020">
    <property type="term" value="C:membrane"/>
    <property type="evidence" value="ECO:0007669"/>
    <property type="project" value="UniProtKB-SubCell"/>
</dbReference>
<dbReference type="PANTHER" id="PTHR30566">
    <property type="entry name" value="YNAI-RELATED MECHANOSENSITIVE ION CHANNEL"/>
    <property type="match status" value="1"/>
</dbReference>
<comment type="caution">
    <text evidence="8">The sequence shown here is derived from an EMBL/GenBank/DDBJ whole genome shotgun (WGS) entry which is preliminary data.</text>
</comment>
<gene>
    <name evidence="8" type="ORF">HKD39_14425</name>
</gene>
<dbReference type="PANTHER" id="PTHR30566:SF25">
    <property type="entry name" value="INNER MEMBRANE PROTEIN"/>
    <property type="match status" value="1"/>
</dbReference>
<feature type="transmembrane region" description="Helical" evidence="6">
    <location>
        <begin position="149"/>
        <end position="168"/>
    </location>
</feature>
<comment type="subcellular location">
    <subcellularLocation>
        <location evidence="1">Membrane</location>
    </subcellularLocation>
</comment>
<evidence type="ECO:0000256" key="4">
    <source>
        <dbReference type="ARBA" id="ARBA00023136"/>
    </source>
</evidence>
<feature type="transmembrane region" description="Helical" evidence="6">
    <location>
        <begin position="48"/>
        <end position="69"/>
    </location>
</feature>
<dbReference type="InterPro" id="IPR010920">
    <property type="entry name" value="LSM_dom_sf"/>
</dbReference>
<dbReference type="Pfam" id="PF00924">
    <property type="entry name" value="MS_channel_2nd"/>
    <property type="match status" value="1"/>
</dbReference>
<dbReference type="InterPro" id="IPR006685">
    <property type="entry name" value="MscS_channel_2nd"/>
</dbReference>
<keyword evidence="3 6" id="KW-1133">Transmembrane helix</keyword>
<feature type="transmembrane region" description="Helical" evidence="6">
    <location>
        <begin position="122"/>
        <end position="143"/>
    </location>
</feature>
<dbReference type="GO" id="GO:0055085">
    <property type="term" value="P:transmembrane transport"/>
    <property type="evidence" value="ECO:0007669"/>
    <property type="project" value="InterPro"/>
</dbReference>
<dbReference type="Gene3D" id="1.10.287.1260">
    <property type="match status" value="1"/>
</dbReference>
<feature type="transmembrane region" description="Helical" evidence="6">
    <location>
        <begin position="6"/>
        <end position="27"/>
    </location>
</feature>
<evidence type="ECO:0000256" key="1">
    <source>
        <dbReference type="ARBA" id="ARBA00004370"/>
    </source>
</evidence>
<organism evidence="8 9">
    <name type="scientific">Nakamurella aerolata</name>
    <dbReference type="NCBI Taxonomy" id="1656892"/>
    <lineage>
        <taxon>Bacteria</taxon>
        <taxon>Bacillati</taxon>
        <taxon>Actinomycetota</taxon>
        <taxon>Actinomycetes</taxon>
        <taxon>Nakamurellales</taxon>
        <taxon>Nakamurellaceae</taxon>
        <taxon>Nakamurella</taxon>
    </lineage>
</organism>
<feature type="compositionally biased region" description="Gly residues" evidence="5">
    <location>
        <begin position="342"/>
        <end position="352"/>
    </location>
</feature>
<dbReference type="InterPro" id="IPR023408">
    <property type="entry name" value="MscS_beta-dom_sf"/>
</dbReference>
<dbReference type="RefSeq" id="WP_171200563.1">
    <property type="nucleotide sequence ID" value="NZ_JABEND010000008.1"/>
</dbReference>
<evidence type="ECO:0000313" key="8">
    <source>
        <dbReference type="EMBL" id="NNG36884.1"/>
    </source>
</evidence>
<evidence type="ECO:0000256" key="5">
    <source>
        <dbReference type="SAM" id="MobiDB-lite"/>
    </source>
</evidence>
<evidence type="ECO:0000259" key="7">
    <source>
        <dbReference type="Pfam" id="PF00924"/>
    </source>
</evidence>
<accession>A0A849A7D7</accession>
<feature type="domain" description="Mechanosensitive ion channel MscS" evidence="7">
    <location>
        <begin position="171"/>
        <end position="237"/>
    </location>
</feature>
<dbReference type="Gene3D" id="2.30.30.60">
    <property type="match status" value="1"/>
</dbReference>
<feature type="transmembrane region" description="Helical" evidence="6">
    <location>
        <begin position="75"/>
        <end position="101"/>
    </location>
</feature>
<dbReference type="Proteomes" id="UP000562984">
    <property type="component" value="Unassembled WGS sequence"/>
</dbReference>